<protein>
    <submittedName>
        <fullName evidence="1">Uncharacterized protein</fullName>
    </submittedName>
</protein>
<comment type="caution">
    <text evidence="1">The sequence shown here is derived from an EMBL/GenBank/DDBJ whole genome shotgun (WGS) entry which is preliminary data.</text>
</comment>
<evidence type="ECO:0000313" key="1">
    <source>
        <dbReference type="EMBL" id="ETW95577.1"/>
    </source>
</evidence>
<evidence type="ECO:0000313" key="2">
    <source>
        <dbReference type="Proteomes" id="UP000019141"/>
    </source>
</evidence>
<reference evidence="1 2" key="1">
    <citation type="journal article" date="2014" name="Nature">
        <title>An environmental bacterial taxon with a large and distinct metabolic repertoire.</title>
        <authorList>
            <person name="Wilson M.C."/>
            <person name="Mori T."/>
            <person name="Ruckert C."/>
            <person name="Uria A.R."/>
            <person name="Helf M.J."/>
            <person name="Takada K."/>
            <person name="Gernert C."/>
            <person name="Steffens U.A."/>
            <person name="Heycke N."/>
            <person name="Schmitt S."/>
            <person name="Rinke C."/>
            <person name="Helfrich E.J."/>
            <person name="Brachmann A.O."/>
            <person name="Gurgui C."/>
            <person name="Wakimoto T."/>
            <person name="Kracht M."/>
            <person name="Crusemann M."/>
            <person name="Hentschel U."/>
            <person name="Abe I."/>
            <person name="Matsunaga S."/>
            <person name="Kalinowski J."/>
            <person name="Takeyama H."/>
            <person name="Piel J."/>
        </authorList>
    </citation>
    <scope>NUCLEOTIDE SEQUENCE [LARGE SCALE GENOMIC DNA]</scope>
    <source>
        <strain evidence="2">TSY1</strain>
    </source>
</reference>
<name>W4LC60_ENTF1</name>
<dbReference type="AlphaFoldDB" id="W4LC60"/>
<organism evidence="1 2">
    <name type="scientific">Entotheonella factor</name>
    <dbReference type="NCBI Taxonomy" id="1429438"/>
    <lineage>
        <taxon>Bacteria</taxon>
        <taxon>Pseudomonadati</taxon>
        <taxon>Nitrospinota/Tectimicrobiota group</taxon>
        <taxon>Candidatus Tectimicrobiota</taxon>
        <taxon>Candidatus Entotheonellia</taxon>
        <taxon>Candidatus Entotheonellales</taxon>
        <taxon>Candidatus Entotheonellaceae</taxon>
        <taxon>Candidatus Entotheonella</taxon>
    </lineage>
</organism>
<accession>W4LC60</accession>
<dbReference type="EMBL" id="AZHW01000901">
    <property type="protein sequence ID" value="ETW95577.1"/>
    <property type="molecule type" value="Genomic_DNA"/>
</dbReference>
<sequence length="126" mass="13879">MQLCAEQIVDLVDNKQQHIGQVRVERQEDDLVVGTFLPGENFACIAPLFRDFEEAVDAQALHVIDELDTKIAALGLQLRYPGLSDLTAIRDVQIWSDGGLTCRLCSESVIPALQSPQSTQSCHTTV</sequence>
<dbReference type="Proteomes" id="UP000019141">
    <property type="component" value="Unassembled WGS sequence"/>
</dbReference>
<proteinExistence type="predicted"/>
<gene>
    <name evidence="1" type="ORF">ETSY1_30040</name>
</gene>
<dbReference type="HOGENOM" id="CLU_1977505_0_0_7"/>
<keyword evidence="2" id="KW-1185">Reference proteome</keyword>